<keyword evidence="2" id="KW-1185">Reference proteome</keyword>
<name>W1PS52_AMBTC</name>
<dbReference type="Gramene" id="ERN12847">
    <property type="protein sequence ID" value="ERN12847"/>
    <property type="gene ID" value="AMTR_s00172p00032970"/>
</dbReference>
<dbReference type="HOGENOM" id="CLU_2515686_0_0_1"/>
<sequence length="85" mass="9554">MGETRLILILDPGSLPRTPRFNISSPSSQDSFWGGNYVHKPRLDRRLILGRWNWNQGCGLDPVGSSTKVGEVFRLAISSNPMNER</sequence>
<protein>
    <submittedName>
        <fullName evidence="1">Uncharacterized protein</fullName>
    </submittedName>
</protein>
<accession>W1PS52</accession>
<proteinExistence type="predicted"/>
<evidence type="ECO:0000313" key="2">
    <source>
        <dbReference type="Proteomes" id="UP000017836"/>
    </source>
</evidence>
<evidence type="ECO:0000313" key="1">
    <source>
        <dbReference type="EMBL" id="ERN12847.1"/>
    </source>
</evidence>
<organism evidence="1 2">
    <name type="scientific">Amborella trichopoda</name>
    <dbReference type="NCBI Taxonomy" id="13333"/>
    <lineage>
        <taxon>Eukaryota</taxon>
        <taxon>Viridiplantae</taxon>
        <taxon>Streptophyta</taxon>
        <taxon>Embryophyta</taxon>
        <taxon>Tracheophyta</taxon>
        <taxon>Spermatophyta</taxon>
        <taxon>Magnoliopsida</taxon>
        <taxon>Amborellales</taxon>
        <taxon>Amborellaceae</taxon>
        <taxon>Amborella</taxon>
    </lineage>
</organism>
<reference evidence="2" key="1">
    <citation type="journal article" date="2013" name="Science">
        <title>The Amborella genome and the evolution of flowering plants.</title>
        <authorList>
            <consortium name="Amborella Genome Project"/>
        </authorList>
    </citation>
    <scope>NUCLEOTIDE SEQUENCE [LARGE SCALE GENOMIC DNA]</scope>
</reference>
<dbReference type="AlphaFoldDB" id="W1PS52"/>
<dbReference type="Proteomes" id="UP000017836">
    <property type="component" value="Unassembled WGS sequence"/>
</dbReference>
<dbReference type="EMBL" id="KI392598">
    <property type="protein sequence ID" value="ERN12847.1"/>
    <property type="molecule type" value="Genomic_DNA"/>
</dbReference>
<gene>
    <name evidence="1" type="ORF">AMTR_s00172p00032970</name>
</gene>